<evidence type="ECO:0000256" key="2">
    <source>
        <dbReference type="ARBA" id="ARBA00005731"/>
    </source>
</evidence>
<dbReference type="InParanoid" id="A0A3Q3FWY2"/>
<keyword evidence="7" id="KW-0732">Signal</keyword>
<dbReference type="Pfam" id="PF07857">
    <property type="entry name" value="TMEM144"/>
    <property type="match status" value="1"/>
</dbReference>
<protein>
    <submittedName>
        <fullName evidence="8">Transmembrane protein 144b</fullName>
    </submittedName>
</protein>
<feature type="transmembrane region" description="Helical" evidence="6">
    <location>
        <begin position="140"/>
        <end position="161"/>
    </location>
</feature>
<keyword evidence="5 6" id="KW-0472">Membrane</keyword>
<organism evidence="8 9">
    <name type="scientific">Labrus bergylta</name>
    <name type="common">ballan wrasse</name>
    <dbReference type="NCBI Taxonomy" id="56723"/>
    <lineage>
        <taxon>Eukaryota</taxon>
        <taxon>Metazoa</taxon>
        <taxon>Chordata</taxon>
        <taxon>Craniata</taxon>
        <taxon>Vertebrata</taxon>
        <taxon>Euteleostomi</taxon>
        <taxon>Actinopterygii</taxon>
        <taxon>Neopterygii</taxon>
        <taxon>Teleostei</taxon>
        <taxon>Neoteleostei</taxon>
        <taxon>Acanthomorphata</taxon>
        <taxon>Eupercaria</taxon>
        <taxon>Labriformes</taxon>
        <taxon>Labridae</taxon>
        <taxon>Labrus</taxon>
    </lineage>
</organism>
<keyword evidence="4 6" id="KW-1133">Transmembrane helix</keyword>
<feature type="transmembrane region" description="Helical" evidence="6">
    <location>
        <begin position="248"/>
        <end position="273"/>
    </location>
</feature>
<dbReference type="FunCoup" id="A0A3Q3FWY2">
    <property type="interactions" value="3"/>
</dbReference>
<evidence type="ECO:0000256" key="1">
    <source>
        <dbReference type="ARBA" id="ARBA00004141"/>
    </source>
</evidence>
<keyword evidence="3 6" id="KW-0812">Transmembrane</keyword>
<feature type="transmembrane region" description="Helical" evidence="6">
    <location>
        <begin position="111"/>
        <end position="133"/>
    </location>
</feature>
<dbReference type="SUPFAM" id="SSF103481">
    <property type="entry name" value="Multidrug resistance efflux transporter EmrE"/>
    <property type="match status" value="1"/>
</dbReference>
<evidence type="ECO:0000256" key="5">
    <source>
        <dbReference type="ARBA" id="ARBA00023136"/>
    </source>
</evidence>
<dbReference type="InterPro" id="IPR010651">
    <property type="entry name" value="Sugar_transport"/>
</dbReference>
<dbReference type="PANTHER" id="PTHR16119">
    <property type="entry name" value="TRANSMEMBRANE PROTEIN 144"/>
    <property type="match status" value="1"/>
</dbReference>
<dbReference type="Ensembl" id="ENSLBET00000026488.1">
    <property type="protein sequence ID" value="ENSLBEP00000025211.1"/>
    <property type="gene ID" value="ENSLBEG00000019264.1"/>
</dbReference>
<dbReference type="InterPro" id="IPR037185">
    <property type="entry name" value="EmrE-like"/>
</dbReference>
<sequence length="406" mass="44274">MFEAKYVPLLLCVSGLLIVICQGIENGTGQEIENVVSGEMWRFNYTINSTNMTHFAYGITANVVAVLLYGSNLVPVKRIETGDGMFFQWVTCAAIWVVAMLGDLMLHTPKFHPFAMLGGFIWATGNILVVPIVKAVGLSLGVLIWGSSSLLMGWASTRFGWFGINAQDVSRPVLNYCGAALCLLSGLIFFFVKSDVDLHNSSETIPLLIDREDQFLPLGLSKRPVSGINGPSSTPFWIDIIGTKTRRFIGCMLAVLSGLLYGSSFTPILYIKARSACTDCIFQGASAFDLDYVYAQCCGIFVASTLYFAIYCAAMRNRPRVYSKAILPGMLSGVMWALATYCWFLANNYLSAVITFPIVTAGYGLVAALWGCLVFKEIKGLSNCFVFLLASFVVLTGSLLTAISKL</sequence>
<feature type="transmembrane region" description="Helical" evidence="6">
    <location>
        <begin position="385"/>
        <end position="403"/>
    </location>
</feature>
<dbReference type="STRING" id="56723.ENSLBEP00000025211"/>
<feature type="transmembrane region" description="Helical" evidence="6">
    <location>
        <begin position="326"/>
        <end position="346"/>
    </location>
</feature>
<dbReference type="GeneID" id="110003856"/>
<feature type="transmembrane region" description="Helical" evidence="6">
    <location>
        <begin position="55"/>
        <end position="74"/>
    </location>
</feature>
<dbReference type="RefSeq" id="XP_020515076.1">
    <property type="nucleotide sequence ID" value="XM_020659420.3"/>
</dbReference>
<evidence type="ECO:0000256" key="6">
    <source>
        <dbReference type="SAM" id="Phobius"/>
    </source>
</evidence>
<feature type="transmembrane region" description="Helical" evidence="6">
    <location>
        <begin position="173"/>
        <end position="192"/>
    </location>
</feature>
<dbReference type="AlphaFoldDB" id="A0A3Q3FWY2"/>
<feature type="chain" id="PRO_5018698130" evidence="7">
    <location>
        <begin position="24"/>
        <end position="406"/>
    </location>
</feature>
<dbReference type="GeneTree" id="ENSGT00390000012574"/>
<dbReference type="InterPro" id="IPR012435">
    <property type="entry name" value="TMEM144"/>
</dbReference>
<feature type="transmembrane region" description="Helical" evidence="6">
    <location>
        <begin position="352"/>
        <end position="373"/>
    </location>
</feature>
<dbReference type="Proteomes" id="UP000261660">
    <property type="component" value="Unplaced"/>
</dbReference>
<reference evidence="8" key="1">
    <citation type="submission" date="2025-08" db="UniProtKB">
        <authorList>
            <consortium name="Ensembl"/>
        </authorList>
    </citation>
    <scope>IDENTIFICATION</scope>
</reference>
<evidence type="ECO:0000256" key="7">
    <source>
        <dbReference type="SAM" id="SignalP"/>
    </source>
</evidence>
<evidence type="ECO:0000313" key="8">
    <source>
        <dbReference type="Ensembl" id="ENSLBEP00000025211.1"/>
    </source>
</evidence>
<comment type="similarity">
    <text evidence="2">Belongs to the TMEM144 family.</text>
</comment>
<dbReference type="OrthoDB" id="426527at2759"/>
<name>A0A3Q3FWY2_9LABR</name>
<dbReference type="GO" id="GO:0015144">
    <property type="term" value="F:carbohydrate transmembrane transporter activity"/>
    <property type="evidence" value="ECO:0007669"/>
    <property type="project" value="InterPro"/>
</dbReference>
<evidence type="ECO:0000313" key="9">
    <source>
        <dbReference type="Proteomes" id="UP000261660"/>
    </source>
</evidence>
<proteinExistence type="inferred from homology"/>
<accession>A0A3Q3FWY2</accession>
<dbReference type="GO" id="GO:0016020">
    <property type="term" value="C:membrane"/>
    <property type="evidence" value="ECO:0007669"/>
    <property type="project" value="UniProtKB-SubCell"/>
</dbReference>
<reference evidence="8" key="2">
    <citation type="submission" date="2025-09" db="UniProtKB">
        <authorList>
            <consortium name="Ensembl"/>
        </authorList>
    </citation>
    <scope>IDENTIFICATION</scope>
</reference>
<evidence type="ECO:0000256" key="3">
    <source>
        <dbReference type="ARBA" id="ARBA00022692"/>
    </source>
</evidence>
<feature type="transmembrane region" description="Helical" evidence="6">
    <location>
        <begin position="86"/>
        <end position="105"/>
    </location>
</feature>
<keyword evidence="9" id="KW-1185">Reference proteome</keyword>
<feature type="signal peptide" evidence="7">
    <location>
        <begin position="1"/>
        <end position="23"/>
    </location>
</feature>
<dbReference type="PANTHER" id="PTHR16119:SF17">
    <property type="entry name" value="TRANSMEMBRANE PROTEIN 144"/>
    <property type="match status" value="1"/>
</dbReference>
<evidence type="ECO:0000256" key="4">
    <source>
        <dbReference type="ARBA" id="ARBA00022989"/>
    </source>
</evidence>
<feature type="transmembrane region" description="Helical" evidence="6">
    <location>
        <begin position="293"/>
        <end position="314"/>
    </location>
</feature>
<comment type="subcellular location">
    <subcellularLocation>
        <location evidence="1">Membrane</location>
        <topology evidence="1">Multi-pass membrane protein</topology>
    </subcellularLocation>
</comment>